<feature type="transmembrane region" description="Helical" evidence="2">
    <location>
        <begin position="123"/>
        <end position="141"/>
    </location>
</feature>
<reference evidence="4 7" key="1">
    <citation type="journal article" date="2014" name="Genome Announc.">
        <title>Complete Genome Sequence of the Model Rhizosphere Strain Azospirillum brasilense Az39, Successfully Applied in Agriculture.</title>
        <authorList>
            <person name="Rivera D."/>
            <person name="Revale S."/>
            <person name="Molina R."/>
            <person name="Gualpa J."/>
            <person name="Puente M."/>
            <person name="Maroniche G."/>
            <person name="Paris G."/>
            <person name="Baker D."/>
            <person name="Clavijo B."/>
            <person name="McLay K."/>
            <person name="Spaepen S."/>
            <person name="Perticari A."/>
            <person name="Vazquez M."/>
            <person name="Wisniewski-Dye F."/>
            <person name="Watkins C."/>
            <person name="Martinez-Abarca F."/>
            <person name="Vanderleyden J."/>
            <person name="Cassan F."/>
        </authorList>
    </citation>
    <scope>NUCLEOTIDE SEQUENCE [LARGE SCALE GENOMIC DNA]</scope>
    <source>
        <strain evidence="4 7">Az39</strain>
        <plasmid evidence="4">AbAZ39_p1</plasmid>
    </source>
</reference>
<dbReference type="KEGG" id="abq:ABAZ39_21990"/>
<name>A0A060DP04_9PROT</name>
<feature type="domain" description="EamA" evidence="3">
    <location>
        <begin position="178"/>
        <end position="309"/>
    </location>
</feature>
<dbReference type="EMBL" id="CP007794">
    <property type="protein sequence ID" value="AIB14577.1"/>
    <property type="molecule type" value="Genomic_DNA"/>
</dbReference>
<dbReference type="PANTHER" id="PTHR22911">
    <property type="entry name" value="ACYL-MALONYL CONDENSING ENZYME-RELATED"/>
    <property type="match status" value="1"/>
</dbReference>
<geneLocation type="plasmid" evidence="4 7">
    <name>AbAZ39_p1</name>
</geneLocation>
<keyword evidence="4" id="KW-0614">Plasmid</keyword>
<protein>
    <submittedName>
        <fullName evidence="6">DMT family transporter</fullName>
    </submittedName>
    <submittedName>
        <fullName evidence="4">Membrane protein</fullName>
    </submittedName>
</protein>
<evidence type="ECO:0000256" key="2">
    <source>
        <dbReference type="SAM" id="Phobius"/>
    </source>
</evidence>
<evidence type="ECO:0000313" key="6">
    <source>
        <dbReference type="EMBL" id="MFL7901660.1"/>
    </source>
</evidence>
<keyword evidence="9" id="KW-1185">Reference proteome</keyword>
<keyword evidence="2" id="KW-1133">Transmembrane helix</keyword>
<proteinExistence type="predicted"/>
<dbReference type="Proteomes" id="UP001628281">
    <property type="component" value="Unassembled WGS sequence"/>
</dbReference>
<feature type="region of interest" description="Disordered" evidence="1">
    <location>
        <begin position="1"/>
        <end position="23"/>
    </location>
</feature>
<feature type="transmembrane region" description="Helical" evidence="2">
    <location>
        <begin position="148"/>
        <end position="167"/>
    </location>
</feature>
<feature type="transmembrane region" description="Helical" evidence="2">
    <location>
        <begin position="57"/>
        <end position="78"/>
    </location>
</feature>
<organism evidence="4 7">
    <name type="scientific">Azospirillum argentinense</name>
    <dbReference type="NCBI Taxonomy" id="2970906"/>
    <lineage>
        <taxon>Bacteria</taxon>
        <taxon>Pseudomonadati</taxon>
        <taxon>Pseudomonadota</taxon>
        <taxon>Alphaproteobacteria</taxon>
        <taxon>Rhodospirillales</taxon>
        <taxon>Azospirillaceae</taxon>
        <taxon>Azospirillum</taxon>
    </lineage>
</organism>
<evidence type="ECO:0000313" key="8">
    <source>
        <dbReference type="Proteomes" id="UP000325333"/>
    </source>
</evidence>
<feature type="transmembrane region" description="Helical" evidence="2">
    <location>
        <begin position="267"/>
        <end position="286"/>
    </location>
</feature>
<feature type="transmembrane region" description="Helical" evidence="2">
    <location>
        <begin position="90"/>
        <end position="111"/>
    </location>
</feature>
<feature type="transmembrane region" description="Helical" evidence="2">
    <location>
        <begin position="179"/>
        <end position="196"/>
    </location>
</feature>
<evidence type="ECO:0000313" key="7">
    <source>
        <dbReference type="Proteomes" id="UP000027186"/>
    </source>
</evidence>
<dbReference type="Proteomes" id="UP000325333">
    <property type="component" value="Unassembled WGS sequence"/>
</dbReference>
<dbReference type="Proteomes" id="UP000027186">
    <property type="component" value="Plasmid AbAZ39_p1"/>
</dbReference>
<dbReference type="AlphaFoldDB" id="A0A060DP04"/>
<dbReference type="OrthoDB" id="9795732at2"/>
<accession>A0A5B0KV74</accession>
<dbReference type="EMBL" id="JBJLSN010000011">
    <property type="protein sequence ID" value="MFL7901660.1"/>
    <property type="molecule type" value="Genomic_DNA"/>
</dbReference>
<gene>
    <name evidence="4" type="ORF">ABAZ39_21990</name>
    <name evidence="6" type="ORF">ACJ41P_11035</name>
    <name evidence="5" type="ORF">FH063_004841</name>
</gene>
<evidence type="ECO:0000256" key="1">
    <source>
        <dbReference type="SAM" id="MobiDB-lite"/>
    </source>
</evidence>
<dbReference type="RefSeq" id="WP_144243605.1">
    <property type="nucleotide sequence ID" value="NZ_CP007794.1"/>
</dbReference>
<sequence>MSTDSLPTENLLPRNHPSAAASDPAAVRRATAIGGLAILMWSTLALLTALSGTIPPFQLVAMSFGVAFIVGTVAGAARGKDVIGVLRQPWRVWLLGVAGLFGYHFFYFLAFRLAPGAAVEVNLLNYLWPLLIVLFSALLPGERLKRGHVLGALCGLAGTVLIVTGGARGLSLDAGDTPGYLSAMAAAVLWASYSVLSRRFGDVPTEAVGGFCLATAVLAGLSHLLFETTVAPSGGEWLAVLAMGIGPVGAAFFVWDHGVKRGDIRALGVLSYATPLTSTLLLILFGQAAGGWTVWAACALIMGGAVLASRDVLRGDR</sequence>
<dbReference type="EMBL" id="VEWN01000005">
    <property type="protein sequence ID" value="KAA1055866.1"/>
    <property type="molecule type" value="Genomic_DNA"/>
</dbReference>
<evidence type="ECO:0000313" key="5">
    <source>
        <dbReference type="EMBL" id="KAA1055866.1"/>
    </source>
</evidence>
<keyword evidence="2" id="KW-0812">Transmembrane</keyword>
<dbReference type="InterPro" id="IPR037185">
    <property type="entry name" value="EmrE-like"/>
</dbReference>
<reference evidence="5 8" key="2">
    <citation type="submission" date="2019-07" db="EMBL/GenBank/DDBJ databases">
        <title>Genome sequencing of the stress-tolerant strain Azospirillum brasilense Az19.</title>
        <authorList>
            <person name="Maroniche G.A."/>
            <person name="Garcia J.E."/>
            <person name="Pagnussat L."/>
            <person name="Amenta M."/>
            <person name="Creus C.M."/>
        </authorList>
    </citation>
    <scope>NUCLEOTIDE SEQUENCE [LARGE SCALE GENOMIC DNA]</scope>
    <source>
        <strain evidence="5 8">Az19</strain>
    </source>
</reference>
<feature type="transmembrane region" description="Helical" evidence="2">
    <location>
        <begin position="208"/>
        <end position="225"/>
    </location>
</feature>
<feature type="transmembrane region" description="Helical" evidence="2">
    <location>
        <begin position="292"/>
        <end position="313"/>
    </location>
</feature>
<dbReference type="SUPFAM" id="SSF103481">
    <property type="entry name" value="Multidrug resistance efflux transporter EmrE"/>
    <property type="match status" value="2"/>
</dbReference>
<feature type="domain" description="EamA" evidence="3">
    <location>
        <begin position="36"/>
        <end position="164"/>
    </location>
</feature>
<accession>A0A060DP04</accession>
<evidence type="ECO:0000313" key="4">
    <source>
        <dbReference type="EMBL" id="AIB14577.1"/>
    </source>
</evidence>
<dbReference type="Pfam" id="PF00892">
    <property type="entry name" value="EamA"/>
    <property type="match status" value="2"/>
</dbReference>
<evidence type="ECO:0000259" key="3">
    <source>
        <dbReference type="Pfam" id="PF00892"/>
    </source>
</evidence>
<feature type="transmembrane region" description="Helical" evidence="2">
    <location>
        <begin position="237"/>
        <end position="255"/>
    </location>
</feature>
<reference evidence="6 9" key="3">
    <citation type="submission" date="2024-11" db="EMBL/GenBank/DDBJ databases">
        <title>Draft genome sequences of two bacteria associated to sugarcane roots in Colombia.</title>
        <authorList>
            <person name="Pardo-Diaz S."/>
            <person name="Masmela-Mendoza J."/>
            <person name="Delgadillo-Duran P."/>
            <person name="Bautista E.J."/>
            <person name="Rojas-Tapias D.F."/>
        </authorList>
    </citation>
    <scope>NUCLEOTIDE SEQUENCE [LARGE SCALE GENOMIC DNA]</scope>
    <source>
        <strain evidence="6 9">Ap18</strain>
    </source>
</reference>
<feature type="transmembrane region" description="Helical" evidence="2">
    <location>
        <begin position="32"/>
        <end position="51"/>
    </location>
</feature>
<keyword evidence="2" id="KW-0472">Membrane</keyword>
<evidence type="ECO:0000313" key="9">
    <source>
        <dbReference type="Proteomes" id="UP001628281"/>
    </source>
</evidence>
<dbReference type="GO" id="GO:0016020">
    <property type="term" value="C:membrane"/>
    <property type="evidence" value="ECO:0007669"/>
    <property type="project" value="InterPro"/>
</dbReference>
<dbReference type="PANTHER" id="PTHR22911:SF76">
    <property type="entry name" value="EAMA DOMAIN-CONTAINING PROTEIN"/>
    <property type="match status" value="1"/>
</dbReference>
<dbReference type="InterPro" id="IPR000620">
    <property type="entry name" value="EamA_dom"/>
</dbReference>